<dbReference type="InterPro" id="IPR013559">
    <property type="entry name" value="YheO"/>
</dbReference>
<evidence type="ECO:0000259" key="2">
    <source>
        <dbReference type="Pfam" id="PF13309"/>
    </source>
</evidence>
<dbReference type="InterPro" id="IPR039445">
    <property type="entry name" value="DauR-like_HTH"/>
</dbReference>
<gene>
    <name evidence="3" type="ORF">FC69_GL001450</name>
</gene>
<protein>
    <submittedName>
        <fullName evidence="3">Uncharacterized protein</fullName>
    </submittedName>
</protein>
<dbReference type="STRING" id="1423747.FC69_GL001450"/>
<dbReference type="Proteomes" id="UP000051264">
    <property type="component" value="Unassembled WGS sequence"/>
</dbReference>
<comment type="caution">
    <text evidence="3">The sequence shown here is derived from an EMBL/GenBank/DDBJ whole genome shotgun (WGS) entry which is preliminary data.</text>
</comment>
<dbReference type="InterPro" id="IPR039446">
    <property type="entry name" value="DauR-like"/>
</dbReference>
<dbReference type="PATRIC" id="fig|1423747.3.peg.1477"/>
<name>A0A0R1RZJ0_9LACO</name>
<dbReference type="PANTHER" id="PTHR35568:SF1">
    <property type="entry name" value="TRANSCRIPTIONAL REGULATOR DAUR"/>
    <property type="match status" value="1"/>
</dbReference>
<evidence type="ECO:0000313" key="4">
    <source>
        <dbReference type="Proteomes" id="UP000051264"/>
    </source>
</evidence>
<dbReference type="eggNOG" id="COG2964">
    <property type="taxonomic scope" value="Bacteria"/>
</dbReference>
<dbReference type="AlphaFoldDB" id="A0A0R1RZJ0"/>
<dbReference type="EMBL" id="AZEX01000040">
    <property type="protein sequence ID" value="KRL59866.1"/>
    <property type="molecule type" value="Genomic_DNA"/>
</dbReference>
<dbReference type="PANTHER" id="PTHR35568">
    <property type="entry name" value="TRANSCRIPTIONAL REGULATOR DAUR"/>
    <property type="match status" value="1"/>
</dbReference>
<evidence type="ECO:0000259" key="1">
    <source>
        <dbReference type="Pfam" id="PF08348"/>
    </source>
</evidence>
<dbReference type="Pfam" id="PF13309">
    <property type="entry name" value="HTH_22"/>
    <property type="match status" value="1"/>
</dbReference>
<organism evidence="3 4">
    <name type="scientific">Latilactobacillus fuchuensis DSM 14340 = JCM 11249</name>
    <dbReference type="NCBI Taxonomy" id="1423747"/>
    <lineage>
        <taxon>Bacteria</taxon>
        <taxon>Bacillati</taxon>
        <taxon>Bacillota</taxon>
        <taxon>Bacilli</taxon>
        <taxon>Lactobacillales</taxon>
        <taxon>Lactobacillaceae</taxon>
        <taxon>Latilactobacillus</taxon>
    </lineage>
</organism>
<reference evidence="3 4" key="1">
    <citation type="journal article" date="2015" name="Genome Announc.">
        <title>Expanding the biotechnology potential of lactobacilli through comparative genomics of 213 strains and associated genera.</title>
        <authorList>
            <person name="Sun Z."/>
            <person name="Harris H.M."/>
            <person name="McCann A."/>
            <person name="Guo C."/>
            <person name="Argimon S."/>
            <person name="Zhang W."/>
            <person name="Yang X."/>
            <person name="Jeffery I.B."/>
            <person name="Cooney J.C."/>
            <person name="Kagawa T.F."/>
            <person name="Liu W."/>
            <person name="Song Y."/>
            <person name="Salvetti E."/>
            <person name="Wrobel A."/>
            <person name="Rasinkangas P."/>
            <person name="Parkhill J."/>
            <person name="Rea M.C."/>
            <person name="O'Sullivan O."/>
            <person name="Ritari J."/>
            <person name="Douillard F.P."/>
            <person name="Paul Ross R."/>
            <person name="Yang R."/>
            <person name="Briner A.E."/>
            <person name="Felis G.E."/>
            <person name="de Vos W.M."/>
            <person name="Barrangou R."/>
            <person name="Klaenhammer T.R."/>
            <person name="Caufield P.W."/>
            <person name="Cui Y."/>
            <person name="Zhang H."/>
            <person name="O'Toole P.W."/>
        </authorList>
    </citation>
    <scope>NUCLEOTIDE SEQUENCE [LARGE SCALE GENOMIC DNA]</scope>
    <source>
        <strain evidence="3 4">DSM 14340</strain>
    </source>
</reference>
<dbReference type="RefSeq" id="WP_025082648.1">
    <property type="nucleotide sequence ID" value="NZ_AZEX01000040.1"/>
</dbReference>
<dbReference type="Pfam" id="PF08348">
    <property type="entry name" value="PAS_6"/>
    <property type="match status" value="1"/>
</dbReference>
<sequence length="217" mass="24303">MSSSLEHYQQLVYFLGQTLSQDYEIVLHWLDTTGSFSIAAIEHAEISGRTLNSPITGYALQLVHDEVYKEQNFIANYKAATGDKKIQGSTFFIKDETNQLLGLLCINFDNAAYTDLMGHLATIARIPDLTDPQPIHKSPTTEVLHTSVADIIYAVIDRDLLRPGTTLTQQKKIELCAQLSEKGVFQIKGAIPQVAQILNVSEPSVYRYLKMIEKENN</sequence>
<accession>A0A0R1RZJ0</accession>
<proteinExistence type="predicted"/>
<dbReference type="OrthoDB" id="9796595at2"/>
<feature type="domain" description="YheO-like" evidence="1">
    <location>
        <begin position="5"/>
        <end position="115"/>
    </location>
</feature>
<feature type="domain" description="Transcriptional regulator DauR-like HTH" evidence="2">
    <location>
        <begin position="154"/>
        <end position="210"/>
    </location>
</feature>
<evidence type="ECO:0000313" key="3">
    <source>
        <dbReference type="EMBL" id="KRL59866.1"/>
    </source>
</evidence>